<evidence type="ECO:0000256" key="21">
    <source>
        <dbReference type="ARBA" id="ARBA00082077"/>
    </source>
</evidence>
<dbReference type="InterPro" id="IPR050125">
    <property type="entry name" value="GPCR_opsins"/>
</dbReference>
<keyword evidence="17" id="KW-0844">Vision</keyword>
<keyword evidence="4" id="KW-0716">Sensory transduction</keyword>
<keyword evidence="3" id="KW-0600">Photoreceptor protein</keyword>
<dbReference type="OrthoDB" id="5564849at2759"/>
<evidence type="ECO:0000256" key="7">
    <source>
        <dbReference type="ARBA" id="ARBA00022989"/>
    </source>
</evidence>
<evidence type="ECO:0000256" key="11">
    <source>
        <dbReference type="ARBA" id="ARBA00023139"/>
    </source>
</evidence>
<dbReference type="EMBL" id="JAFJMO010000006">
    <property type="protein sequence ID" value="KAJ8275202.1"/>
    <property type="molecule type" value="Genomic_DNA"/>
</dbReference>
<evidence type="ECO:0000256" key="20">
    <source>
        <dbReference type="ARBA" id="ARBA00078374"/>
    </source>
</evidence>
<dbReference type="InterPro" id="IPR017452">
    <property type="entry name" value="GPCR_Rhodpsn_7TM"/>
</dbReference>
<keyword evidence="2" id="KW-1003">Cell membrane</keyword>
<evidence type="ECO:0000256" key="6">
    <source>
        <dbReference type="ARBA" id="ARBA00022925"/>
    </source>
</evidence>
<feature type="transmembrane region" description="Helical" evidence="23">
    <location>
        <begin position="34"/>
        <end position="56"/>
    </location>
</feature>
<dbReference type="Proteomes" id="UP001152803">
    <property type="component" value="Unassembled WGS sequence"/>
</dbReference>
<evidence type="ECO:0000313" key="26">
    <source>
        <dbReference type="Proteomes" id="UP001152803"/>
    </source>
</evidence>
<feature type="domain" description="G-protein coupled receptors family 1 profile" evidence="24">
    <location>
        <begin position="50"/>
        <end position="305"/>
    </location>
</feature>
<comment type="similarity">
    <text evidence="22">Belongs to the G-protein coupled receptor 1 family.</text>
</comment>
<evidence type="ECO:0000313" key="25">
    <source>
        <dbReference type="EMBL" id="KAJ8275202.1"/>
    </source>
</evidence>
<keyword evidence="26" id="KW-1185">Reference proteome</keyword>
<dbReference type="FunFam" id="1.20.1070.10:FF:000104">
    <property type="entry name" value="Opsin 5"/>
    <property type="match status" value="1"/>
</dbReference>
<evidence type="ECO:0000259" key="24">
    <source>
        <dbReference type="PROSITE" id="PS50262"/>
    </source>
</evidence>
<dbReference type="Pfam" id="PF00001">
    <property type="entry name" value="7tm_1"/>
    <property type="match status" value="1"/>
</dbReference>
<evidence type="ECO:0000256" key="5">
    <source>
        <dbReference type="ARBA" id="ARBA00022692"/>
    </source>
</evidence>
<keyword evidence="7 23" id="KW-1133">Transmembrane helix</keyword>
<dbReference type="CDD" id="cd15074">
    <property type="entry name" value="7tmA_Opsin5_neuropsin"/>
    <property type="match status" value="1"/>
</dbReference>
<proteinExistence type="inferred from homology"/>
<keyword evidence="11" id="KW-0564">Palmitate</keyword>
<keyword evidence="9 22" id="KW-0297">G-protein coupled receptor</keyword>
<organism evidence="25 26">
    <name type="scientific">Conger conger</name>
    <name type="common">Conger eel</name>
    <name type="synonym">Muraena conger</name>
    <dbReference type="NCBI Taxonomy" id="82655"/>
    <lineage>
        <taxon>Eukaryota</taxon>
        <taxon>Metazoa</taxon>
        <taxon>Chordata</taxon>
        <taxon>Craniata</taxon>
        <taxon>Vertebrata</taxon>
        <taxon>Euteleostomi</taxon>
        <taxon>Actinopterygii</taxon>
        <taxon>Neopterygii</taxon>
        <taxon>Teleostei</taxon>
        <taxon>Anguilliformes</taxon>
        <taxon>Congridae</taxon>
        <taxon>Conger</taxon>
    </lineage>
</organism>
<keyword evidence="14" id="KW-0325">Glycoprotein</keyword>
<feature type="transmembrane region" description="Helical" evidence="23">
    <location>
        <begin position="77"/>
        <end position="96"/>
    </location>
</feature>
<feature type="transmembrane region" description="Helical" evidence="23">
    <location>
        <begin position="108"/>
        <end position="129"/>
    </location>
</feature>
<feature type="transmembrane region" description="Helical" evidence="23">
    <location>
        <begin position="150"/>
        <end position="171"/>
    </location>
</feature>
<keyword evidence="6" id="KW-0681">Retinal protein</keyword>
<keyword evidence="10 23" id="KW-0472">Membrane</keyword>
<name>A0A9Q1DMD8_CONCO</name>
<evidence type="ECO:0000256" key="1">
    <source>
        <dbReference type="ARBA" id="ARBA00004651"/>
    </source>
</evidence>
<keyword evidence="13 22" id="KW-0675">Receptor</keyword>
<dbReference type="InterPro" id="IPR002962">
    <property type="entry name" value="Peropsin"/>
</dbReference>
<evidence type="ECO:0000256" key="13">
    <source>
        <dbReference type="ARBA" id="ARBA00023170"/>
    </source>
</evidence>
<evidence type="ECO:0000256" key="2">
    <source>
        <dbReference type="ARBA" id="ARBA00022475"/>
    </source>
</evidence>
<dbReference type="SUPFAM" id="SSF81321">
    <property type="entry name" value="Family A G protein-coupled receptor-like"/>
    <property type="match status" value="1"/>
</dbReference>
<evidence type="ECO:0000256" key="17">
    <source>
        <dbReference type="ARBA" id="ARBA00023305"/>
    </source>
</evidence>
<dbReference type="PROSITE" id="PS50262">
    <property type="entry name" value="G_PROTEIN_RECEP_F1_2"/>
    <property type="match status" value="1"/>
</dbReference>
<keyword evidence="15 22" id="KW-0807">Transducer</keyword>
<evidence type="ECO:0000256" key="12">
    <source>
        <dbReference type="ARBA" id="ARBA00023157"/>
    </source>
</evidence>
<gene>
    <name evidence="25" type="ORF">COCON_G00098270</name>
</gene>
<reference evidence="25" key="1">
    <citation type="journal article" date="2023" name="Science">
        <title>Genome structures resolve the early diversification of teleost fishes.</title>
        <authorList>
            <person name="Parey E."/>
            <person name="Louis A."/>
            <person name="Montfort J."/>
            <person name="Bouchez O."/>
            <person name="Roques C."/>
            <person name="Iampietro C."/>
            <person name="Lluch J."/>
            <person name="Castinel A."/>
            <person name="Donnadieu C."/>
            <person name="Desvignes T."/>
            <person name="Floi Bucao C."/>
            <person name="Jouanno E."/>
            <person name="Wen M."/>
            <person name="Mejri S."/>
            <person name="Dirks R."/>
            <person name="Jansen H."/>
            <person name="Henkel C."/>
            <person name="Chen W.J."/>
            <person name="Zahm M."/>
            <person name="Cabau C."/>
            <person name="Klopp C."/>
            <person name="Thompson A.W."/>
            <person name="Robinson-Rechavi M."/>
            <person name="Braasch I."/>
            <person name="Lecointre G."/>
            <person name="Bobe J."/>
            <person name="Postlethwait J.H."/>
            <person name="Berthelot C."/>
            <person name="Roest Crollius H."/>
            <person name="Guiguen Y."/>
        </authorList>
    </citation>
    <scope>NUCLEOTIDE SEQUENCE</scope>
    <source>
        <strain evidence="25">Concon-B</strain>
    </source>
</reference>
<feature type="transmembrane region" description="Helical" evidence="23">
    <location>
        <begin position="252"/>
        <end position="276"/>
    </location>
</feature>
<dbReference type="GO" id="GO:0004930">
    <property type="term" value="F:G protein-coupled receptor activity"/>
    <property type="evidence" value="ECO:0007669"/>
    <property type="project" value="UniProtKB-KW"/>
</dbReference>
<accession>A0A9Q1DMD8</accession>
<dbReference type="PRINTS" id="PR01244">
    <property type="entry name" value="PEROPSIN"/>
</dbReference>
<dbReference type="GO" id="GO:0009881">
    <property type="term" value="F:photoreceptor activity"/>
    <property type="evidence" value="ECO:0007669"/>
    <property type="project" value="UniProtKB-KW"/>
</dbReference>
<keyword evidence="16" id="KW-0449">Lipoprotein</keyword>
<evidence type="ECO:0000256" key="19">
    <source>
        <dbReference type="ARBA" id="ARBA00076328"/>
    </source>
</evidence>
<dbReference type="AlphaFoldDB" id="A0A9Q1DMD8"/>
<evidence type="ECO:0000256" key="16">
    <source>
        <dbReference type="ARBA" id="ARBA00023288"/>
    </source>
</evidence>
<dbReference type="GO" id="GO:0005886">
    <property type="term" value="C:plasma membrane"/>
    <property type="evidence" value="ECO:0007669"/>
    <property type="project" value="UniProtKB-SubCell"/>
</dbReference>
<evidence type="ECO:0000256" key="3">
    <source>
        <dbReference type="ARBA" id="ARBA00022543"/>
    </source>
</evidence>
<keyword evidence="12" id="KW-1015">Disulfide bond</keyword>
<evidence type="ECO:0000256" key="8">
    <source>
        <dbReference type="ARBA" id="ARBA00022991"/>
    </source>
</evidence>
<evidence type="ECO:0000256" key="9">
    <source>
        <dbReference type="ARBA" id="ARBA00023040"/>
    </source>
</evidence>
<comment type="caution">
    <text evidence="25">The sequence shown here is derived from an EMBL/GenBank/DDBJ whole genome shotgun (WGS) entry which is preliminary data.</text>
</comment>
<feature type="transmembrane region" description="Helical" evidence="23">
    <location>
        <begin position="199"/>
        <end position="220"/>
    </location>
</feature>
<evidence type="ECO:0000256" key="23">
    <source>
        <dbReference type="SAM" id="Phobius"/>
    </source>
</evidence>
<dbReference type="Gene3D" id="1.20.1070.10">
    <property type="entry name" value="Rhodopsin 7-helix transmembrane proteins"/>
    <property type="match status" value="1"/>
</dbReference>
<dbReference type="GO" id="GO:0007601">
    <property type="term" value="P:visual perception"/>
    <property type="evidence" value="ECO:0007669"/>
    <property type="project" value="UniProtKB-KW"/>
</dbReference>
<evidence type="ECO:0000256" key="18">
    <source>
        <dbReference type="ARBA" id="ARBA00072213"/>
    </source>
</evidence>
<dbReference type="InterPro" id="IPR027430">
    <property type="entry name" value="Retinal_BS"/>
</dbReference>
<evidence type="ECO:0000256" key="15">
    <source>
        <dbReference type="ARBA" id="ARBA00023224"/>
    </source>
</evidence>
<dbReference type="PRINTS" id="PR00237">
    <property type="entry name" value="GPCRRHODOPSN"/>
</dbReference>
<dbReference type="GO" id="GO:0007604">
    <property type="term" value="P:phototransduction, UV"/>
    <property type="evidence" value="ECO:0007669"/>
    <property type="project" value="UniProtKB-ARBA"/>
</dbReference>
<evidence type="ECO:0000256" key="4">
    <source>
        <dbReference type="ARBA" id="ARBA00022606"/>
    </source>
</evidence>
<dbReference type="PANTHER" id="PTHR24240">
    <property type="entry name" value="OPSIN"/>
    <property type="match status" value="1"/>
</dbReference>
<evidence type="ECO:0000256" key="22">
    <source>
        <dbReference type="RuleBase" id="RU000688"/>
    </source>
</evidence>
<sequence length="356" mass="39893">MVLTENGTSGSGYVPHYLLQGDPFASKLSKDADIVAAVYICIIGVLSATGNGFVLYTSFKRKTKLKPPELMTVNLALFDFGITVTGKPFFVISSFSHRWLFGWEGCRFYGWAGFFFGCGSLITMTLVSLDRYLKICHLRYGTWLKRHHTFLAMVFVWLYAAFWATMPLVGWGNYAPEPFGTSCTLDWWLAQASVSGQSFVLSILFFCLVFPTIIIVFSYVKIICKVKSSAKEVSHYDTRKCSHSLEMKLTKVTMLICAGFLIAWIPYAVVSVWSAFGEHDSVPIPVSVIPTLLAKSSAMYNPIIYQVTDCKNSCMKTSCFKALEKRKHYNSSRFYSISGEIKDAPEKGAAIEMRPS</sequence>
<evidence type="ECO:0000256" key="10">
    <source>
        <dbReference type="ARBA" id="ARBA00023136"/>
    </source>
</evidence>
<keyword evidence="5 22" id="KW-0812">Transmembrane</keyword>
<protein>
    <recommendedName>
        <fullName evidence="18">Opsin-5</fullName>
    </recommendedName>
    <alternativeName>
        <fullName evidence="21">G-protein coupled receptor 136</fullName>
    </alternativeName>
    <alternativeName>
        <fullName evidence="20">G-protein coupled receptor PGR12</fullName>
    </alternativeName>
    <alternativeName>
        <fullName evidence="19">Neuropsin</fullName>
    </alternativeName>
</protein>
<keyword evidence="8" id="KW-0157">Chromophore</keyword>
<dbReference type="PROSITE" id="PS00238">
    <property type="entry name" value="OPSIN"/>
    <property type="match status" value="1"/>
</dbReference>
<dbReference type="PROSITE" id="PS00237">
    <property type="entry name" value="G_PROTEIN_RECEP_F1_1"/>
    <property type="match status" value="1"/>
</dbReference>
<dbReference type="GO" id="GO:0005502">
    <property type="term" value="F:11-cis retinal binding"/>
    <property type="evidence" value="ECO:0007669"/>
    <property type="project" value="UniProtKB-ARBA"/>
</dbReference>
<comment type="subcellular location">
    <subcellularLocation>
        <location evidence="1">Cell membrane</location>
        <topology evidence="1">Multi-pass membrane protein</topology>
    </subcellularLocation>
</comment>
<evidence type="ECO:0000256" key="14">
    <source>
        <dbReference type="ARBA" id="ARBA00023180"/>
    </source>
</evidence>
<dbReference type="InterPro" id="IPR000276">
    <property type="entry name" value="GPCR_Rhodpsn"/>
</dbReference>